<accession>A0ACD0P8B8</accession>
<name>A0ACD0P8B8_9BASI</name>
<evidence type="ECO:0000313" key="1">
    <source>
        <dbReference type="EMBL" id="PWN54247.1"/>
    </source>
</evidence>
<protein>
    <submittedName>
        <fullName evidence="1">Uncharacterized protein</fullName>
    </submittedName>
</protein>
<dbReference type="Proteomes" id="UP000245626">
    <property type="component" value="Unassembled WGS sequence"/>
</dbReference>
<dbReference type="EMBL" id="KZ819690">
    <property type="protein sequence ID" value="PWN54247.1"/>
    <property type="molecule type" value="Genomic_DNA"/>
</dbReference>
<gene>
    <name evidence="1" type="ORF">IE53DRAFT_257960</name>
</gene>
<proteinExistence type="predicted"/>
<reference evidence="1 2" key="1">
    <citation type="journal article" date="2018" name="Mol. Biol. Evol.">
        <title>Broad Genomic Sampling Reveals a Smut Pathogenic Ancestry of the Fungal Clade Ustilaginomycotina.</title>
        <authorList>
            <person name="Kijpornyongpan T."/>
            <person name="Mondo S.J."/>
            <person name="Barry K."/>
            <person name="Sandor L."/>
            <person name="Lee J."/>
            <person name="Lipzen A."/>
            <person name="Pangilinan J."/>
            <person name="LaButti K."/>
            <person name="Hainaut M."/>
            <person name="Henrissat B."/>
            <person name="Grigoriev I.V."/>
            <person name="Spatafora J.W."/>
            <person name="Aime M.C."/>
        </authorList>
    </citation>
    <scope>NUCLEOTIDE SEQUENCE [LARGE SCALE GENOMIC DNA]</scope>
    <source>
        <strain evidence="1 2">SA 807</strain>
    </source>
</reference>
<organism evidence="1 2">
    <name type="scientific">Violaceomyces palustris</name>
    <dbReference type="NCBI Taxonomy" id="1673888"/>
    <lineage>
        <taxon>Eukaryota</taxon>
        <taxon>Fungi</taxon>
        <taxon>Dikarya</taxon>
        <taxon>Basidiomycota</taxon>
        <taxon>Ustilaginomycotina</taxon>
        <taxon>Ustilaginomycetes</taxon>
        <taxon>Violaceomycetales</taxon>
        <taxon>Violaceomycetaceae</taxon>
        <taxon>Violaceomyces</taxon>
    </lineage>
</organism>
<sequence length="155" mass="17855">MLLVKLWFIALSRSALAAILSPTLIHRQTSTIGPLHPLSKRAPTTNLTEEDCQDWKVLRCLIRRDLSAPNLNETFESLQGDSAFRVIHLGLDHANDHFDFCTQIVQRFNQLLEARSRGVPAQRFHVTKLDHDVFGIYSRNPARSEDFFFVFHHSF</sequence>
<keyword evidence="2" id="KW-1185">Reference proteome</keyword>
<evidence type="ECO:0000313" key="2">
    <source>
        <dbReference type="Proteomes" id="UP000245626"/>
    </source>
</evidence>